<comment type="catalytic activity">
    <reaction evidence="6">
        <text>guanosine(527) in 16S rRNA + S-adenosyl-L-methionine = N(7)-methylguanosine(527) in 16S rRNA + S-adenosyl-L-homocysteine</text>
        <dbReference type="Rhea" id="RHEA:42732"/>
        <dbReference type="Rhea" id="RHEA-COMP:10209"/>
        <dbReference type="Rhea" id="RHEA-COMP:10210"/>
        <dbReference type="ChEBI" id="CHEBI:57856"/>
        <dbReference type="ChEBI" id="CHEBI:59789"/>
        <dbReference type="ChEBI" id="CHEBI:74269"/>
        <dbReference type="ChEBI" id="CHEBI:74480"/>
        <dbReference type="EC" id="2.1.1.170"/>
    </reaction>
</comment>
<dbReference type="PANTHER" id="PTHR31760">
    <property type="entry name" value="S-ADENOSYL-L-METHIONINE-DEPENDENT METHYLTRANSFERASES SUPERFAMILY PROTEIN"/>
    <property type="match status" value="1"/>
</dbReference>
<evidence type="ECO:0000256" key="3">
    <source>
        <dbReference type="ARBA" id="ARBA00022603"/>
    </source>
</evidence>
<dbReference type="OrthoDB" id="9808773at2"/>
<evidence type="ECO:0000313" key="7">
    <source>
        <dbReference type="EMBL" id="AVO41103.1"/>
    </source>
</evidence>
<feature type="binding site" evidence="6">
    <location>
        <position position="94"/>
    </location>
    <ligand>
        <name>S-adenosyl-L-methionine</name>
        <dbReference type="ChEBI" id="CHEBI:59789"/>
    </ligand>
</feature>
<dbReference type="KEGG" id="simp:C6571_07215"/>
<comment type="similarity">
    <text evidence="6">Belongs to the methyltransferase superfamily. RNA methyltransferase RsmG family.</text>
</comment>
<dbReference type="GO" id="GO:0005829">
    <property type="term" value="C:cytosol"/>
    <property type="evidence" value="ECO:0007669"/>
    <property type="project" value="TreeGrafter"/>
</dbReference>
<dbReference type="SUPFAM" id="SSF53335">
    <property type="entry name" value="S-adenosyl-L-methionine-dependent methyltransferases"/>
    <property type="match status" value="1"/>
</dbReference>
<dbReference type="NCBIfam" id="TIGR00138">
    <property type="entry name" value="rsmG_gidB"/>
    <property type="match status" value="1"/>
</dbReference>
<keyword evidence="8" id="KW-1185">Reference proteome</keyword>
<dbReference type="InterPro" id="IPR003682">
    <property type="entry name" value="rRNA_ssu_MeTfrase_G"/>
</dbReference>
<dbReference type="AlphaFoldDB" id="A0A2S0MZI4"/>
<evidence type="ECO:0000256" key="1">
    <source>
        <dbReference type="ARBA" id="ARBA00022490"/>
    </source>
</evidence>
<feature type="binding site" evidence="6">
    <location>
        <position position="153"/>
    </location>
    <ligand>
        <name>S-adenosyl-L-methionine</name>
        <dbReference type="ChEBI" id="CHEBI:59789"/>
    </ligand>
</feature>
<dbReference type="PANTHER" id="PTHR31760:SF0">
    <property type="entry name" value="S-ADENOSYL-L-METHIONINE-DEPENDENT METHYLTRANSFERASES SUPERFAMILY PROTEIN"/>
    <property type="match status" value="1"/>
</dbReference>
<dbReference type="PIRSF" id="PIRSF003078">
    <property type="entry name" value="GidB"/>
    <property type="match status" value="1"/>
</dbReference>
<sequence length="230" mass="23936">MSQSLQAALAAGVRSLGLNLSDGQIGQLLDFLALLQKWNRVYNLTAVREPGDMLTHHLLDSLAAVPALQRQLAAQAGAGQAASTLLDVGSGGGLPGVVFAICLPELAVQCVDTVAKKAAFVQQVAVSLRLPNLRGVHARVESLAGSFDIVSSRAFASLTDFTAWSQAALAPGGIWLAMKGKHPAEELAALPGGVEVFHVEPLRVPGLDAERCIVWMRHGANPAGAPDALT</sequence>
<name>A0A2S0MZI4_9BURK</name>
<comment type="caution">
    <text evidence="6">Lacks conserved residue(s) required for the propagation of feature annotation.</text>
</comment>
<proteinExistence type="inferred from homology"/>
<keyword evidence="3 6" id="KW-0489">Methyltransferase</keyword>
<dbReference type="HAMAP" id="MF_00074">
    <property type="entry name" value="16SrRNA_methyltr_G"/>
    <property type="match status" value="1"/>
</dbReference>
<dbReference type="InterPro" id="IPR029063">
    <property type="entry name" value="SAM-dependent_MTases_sf"/>
</dbReference>
<dbReference type="GO" id="GO:0070043">
    <property type="term" value="F:rRNA (guanine-N7-)-methyltransferase activity"/>
    <property type="evidence" value="ECO:0007669"/>
    <property type="project" value="UniProtKB-UniRule"/>
</dbReference>
<evidence type="ECO:0000256" key="2">
    <source>
        <dbReference type="ARBA" id="ARBA00022552"/>
    </source>
</evidence>
<keyword evidence="1 6" id="KW-0963">Cytoplasm</keyword>
<keyword evidence="4 6" id="KW-0808">Transferase</keyword>
<keyword evidence="2 6" id="KW-0698">rRNA processing</keyword>
<evidence type="ECO:0000256" key="6">
    <source>
        <dbReference type="HAMAP-Rule" id="MF_00074"/>
    </source>
</evidence>
<organism evidence="7 8">
    <name type="scientific">Simplicispira suum</name>
    <dbReference type="NCBI Taxonomy" id="2109915"/>
    <lineage>
        <taxon>Bacteria</taxon>
        <taxon>Pseudomonadati</taxon>
        <taxon>Pseudomonadota</taxon>
        <taxon>Betaproteobacteria</taxon>
        <taxon>Burkholderiales</taxon>
        <taxon>Comamonadaceae</taxon>
        <taxon>Simplicispira</taxon>
    </lineage>
</organism>
<dbReference type="Proteomes" id="UP000239326">
    <property type="component" value="Chromosome"/>
</dbReference>
<accession>A0A2S0MZI4</accession>
<feature type="binding site" evidence="6">
    <location>
        <position position="89"/>
    </location>
    <ligand>
        <name>S-adenosyl-L-methionine</name>
        <dbReference type="ChEBI" id="CHEBI:59789"/>
    </ligand>
</feature>
<evidence type="ECO:0000256" key="4">
    <source>
        <dbReference type="ARBA" id="ARBA00022679"/>
    </source>
</evidence>
<dbReference type="Pfam" id="PF02527">
    <property type="entry name" value="GidB"/>
    <property type="match status" value="1"/>
</dbReference>
<evidence type="ECO:0000256" key="5">
    <source>
        <dbReference type="ARBA" id="ARBA00022691"/>
    </source>
</evidence>
<gene>
    <name evidence="6" type="primary">rsmG</name>
    <name evidence="7" type="ORF">C6571_07215</name>
</gene>
<comment type="subcellular location">
    <subcellularLocation>
        <location evidence="6">Cytoplasm</location>
    </subcellularLocation>
</comment>
<comment type="function">
    <text evidence="6">Specifically methylates the N7 position of guanine in position 527 of 16S rRNA.</text>
</comment>
<reference evidence="7 8" key="1">
    <citation type="submission" date="2018-03" db="EMBL/GenBank/DDBJ databases">
        <title>Genome sequencing of Simplicispira sp.</title>
        <authorList>
            <person name="Kim S.-J."/>
            <person name="Heo J."/>
            <person name="Kwon S.-W."/>
        </authorList>
    </citation>
    <scope>NUCLEOTIDE SEQUENCE [LARGE SCALE GENOMIC DNA]</scope>
    <source>
        <strain evidence="7 8">SC1-8</strain>
    </source>
</reference>
<protein>
    <recommendedName>
        <fullName evidence="6">Ribosomal RNA small subunit methyltransferase G</fullName>
        <ecNumber evidence="6">2.1.1.170</ecNumber>
    </recommendedName>
    <alternativeName>
        <fullName evidence="6">16S rRNA 7-methylguanosine methyltransferase</fullName>
        <shortName evidence="6">16S rRNA m7G methyltransferase</shortName>
    </alternativeName>
</protein>
<dbReference type="EC" id="2.1.1.170" evidence="6"/>
<keyword evidence="5 6" id="KW-0949">S-adenosyl-L-methionine</keyword>
<dbReference type="RefSeq" id="WP_106446089.1">
    <property type="nucleotide sequence ID" value="NZ_CP027669.1"/>
</dbReference>
<dbReference type="Gene3D" id="3.40.50.150">
    <property type="entry name" value="Vaccinia Virus protein VP39"/>
    <property type="match status" value="1"/>
</dbReference>
<evidence type="ECO:0000313" key="8">
    <source>
        <dbReference type="Proteomes" id="UP000239326"/>
    </source>
</evidence>
<feature type="binding site" evidence="6">
    <location>
        <begin position="140"/>
        <end position="141"/>
    </location>
    <ligand>
        <name>S-adenosyl-L-methionine</name>
        <dbReference type="ChEBI" id="CHEBI:59789"/>
    </ligand>
</feature>
<dbReference type="EMBL" id="CP027669">
    <property type="protein sequence ID" value="AVO41103.1"/>
    <property type="molecule type" value="Genomic_DNA"/>
</dbReference>